<name>A0AAW0IEN0_QUESU</name>
<feature type="non-terminal residue" evidence="9">
    <location>
        <position position="581"/>
    </location>
</feature>
<dbReference type="EMBL" id="PKMF04001386">
    <property type="protein sequence ID" value="KAK7812826.1"/>
    <property type="molecule type" value="Genomic_DNA"/>
</dbReference>
<dbReference type="InterPro" id="IPR036460">
    <property type="entry name" value="Cu_amine_oxidase_C_sf"/>
</dbReference>
<dbReference type="SUPFAM" id="SSF49998">
    <property type="entry name" value="Amine oxidase catalytic domain"/>
    <property type="match status" value="1"/>
</dbReference>
<dbReference type="Gene3D" id="3.10.450.40">
    <property type="match status" value="2"/>
</dbReference>
<comment type="caution">
    <text evidence="9">The sequence shown here is derived from an EMBL/GenBank/DDBJ whole genome shotgun (WGS) entry which is preliminary data.</text>
</comment>
<evidence type="ECO:0000256" key="2">
    <source>
        <dbReference type="ARBA" id="ARBA00022723"/>
    </source>
</evidence>
<dbReference type="Gene3D" id="2.70.98.20">
    <property type="entry name" value="Copper amine oxidase, catalytic domain"/>
    <property type="match status" value="2"/>
</dbReference>
<evidence type="ECO:0000256" key="4">
    <source>
        <dbReference type="ARBA" id="ARBA00023002"/>
    </source>
</evidence>
<dbReference type="GO" id="GO:0005507">
    <property type="term" value="F:copper ion binding"/>
    <property type="evidence" value="ECO:0007669"/>
    <property type="project" value="InterPro"/>
</dbReference>
<protein>
    <recommendedName>
        <fullName evidence="6">Amine oxidase</fullName>
        <ecNumber evidence="6">1.4.3.-</ecNumber>
    </recommendedName>
</protein>
<sequence length="581" mass="65302">MSEDCIETYCGGFGELVNPLQWPQLRKNDGLCFLLEPTAAAAAPILECTGGGSVSLLPPPMRPKIDPRSPPIAETISRPASSKKYIIDPLMLRAQTSHPLDPLSATEISVTIATVRAAGATPEVRDSMRFIEVVLVEPNKHMRISFPLFNIFSSENQRVGPIIPTKLPPRRARLIVYNKKSNETSVWIVELSEDAVEYAECEAVVKDFPPFREAMKRRGIEDMDLVMVDPWCVGYHSEADAPKRRLAKPLIFCRTESDCPMENGYARPVEGIHVLVDMQNMIVIEFEDRKLVPLPPADPLRNYTAGETRGGVDRSDVKPLQIVQHEGPSFRVNGYFVEWQKWNFRIGFTPREGLVIYSIAYVDGSRGRRPVAHRLSFVEMVVPYGDPNDPHYRKNAFDAGEDGLGKNAHSLKKGCDCLGYIKYFDAHFTNFTGGVETIENCVCLHEEDHGILWKHQDWRTGLAEVRRSRRLSDGKIEAEVKLTGILSLGALLPGEFRKYGTMIAPGLYAPVHQHFFVARMDMAVDCKPGEAFNQVVEVDVKVEEPGENNVHNNAFYAEERLLKSELEAMRDCSPLSARHWI</sequence>
<reference evidence="9 10" key="1">
    <citation type="journal article" date="2018" name="Sci. Data">
        <title>The draft genome sequence of cork oak.</title>
        <authorList>
            <person name="Ramos A.M."/>
            <person name="Usie A."/>
            <person name="Barbosa P."/>
            <person name="Barros P.M."/>
            <person name="Capote T."/>
            <person name="Chaves I."/>
            <person name="Simoes F."/>
            <person name="Abreu I."/>
            <person name="Carrasquinho I."/>
            <person name="Faro C."/>
            <person name="Guimaraes J.B."/>
            <person name="Mendonca D."/>
            <person name="Nobrega F."/>
            <person name="Rodrigues L."/>
            <person name="Saibo N.J.M."/>
            <person name="Varela M.C."/>
            <person name="Egas C."/>
            <person name="Matos J."/>
            <person name="Miguel C.M."/>
            <person name="Oliveira M.M."/>
            <person name="Ricardo C.P."/>
            <person name="Goncalves S."/>
        </authorList>
    </citation>
    <scope>NUCLEOTIDE SEQUENCE [LARGE SCALE GENOMIC DNA]</scope>
    <source>
        <strain evidence="10">cv. HL8</strain>
    </source>
</reference>
<dbReference type="GO" id="GO:0009308">
    <property type="term" value="P:amine metabolic process"/>
    <property type="evidence" value="ECO:0007669"/>
    <property type="project" value="UniProtKB-UniRule"/>
</dbReference>
<dbReference type="SUPFAM" id="SSF54416">
    <property type="entry name" value="Amine oxidase N-terminal region"/>
    <property type="match status" value="2"/>
</dbReference>
<evidence type="ECO:0000259" key="8">
    <source>
        <dbReference type="Pfam" id="PF02728"/>
    </source>
</evidence>
<evidence type="ECO:0000256" key="3">
    <source>
        <dbReference type="ARBA" id="ARBA00022772"/>
    </source>
</evidence>
<dbReference type="FunFam" id="3.10.450.40:FF:000002">
    <property type="entry name" value="Amine oxidase"/>
    <property type="match status" value="1"/>
</dbReference>
<comment type="cofactor">
    <cofactor evidence="6">
        <name>Cu cation</name>
        <dbReference type="ChEBI" id="CHEBI:23378"/>
    </cofactor>
    <text evidence="6">Contains 1 topaquinone per subunit.</text>
</comment>
<evidence type="ECO:0000259" key="7">
    <source>
        <dbReference type="Pfam" id="PF01179"/>
    </source>
</evidence>
<dbReference type="GO" id="GO:0048038">
    <property type="term" value="F:quinone binding"/>
    <property type="evidence" value="ECO:0007669"/>
    <property type="project" value="InterPro"/>
</dbReference>
<comment type="PTM">
    <text evidence="6">Topaquinone (TPQ) is generated by copper-dependent autoxidation of a specific tyrosyl residue.</text>
</comment>
<dbReference type="InterPro" id="IPR015802">
    <property type="entry name" value="Cu_amine_oxidase_N3"/>
</dbReference>
<comment type="similarity">
    <text evidence="1 6">Belongs to the copper/topaquinone oxidase family.</text>
</comment>
<dbReference type="PANTHER" id="PTHR10638:SF18">
    <property type="entry name" value="AMINE OXIDASE [COPPER-CONTAINING] ZETA, PEROXISOMAL"/>
    <property type="match status" value="1"/>
</dbReference>
<accession>A0AAW0IEN0</accession>
<gene>
    <name evidence="9" type="primary">maoII_6</name>
    <name evidence="9" type="ORF">CFP56_006711</name>
</gene>
<keyword evidence="2 6" id="KW-0479">Metal-binding</keyword>
<proteinExistence type="inferred from homology"/>
<feature type="domain" description="Copper amine oxidase N3-terminal" evidence="8">
    <location>
        <begin position="195"/>
        <end position="294"/>
    </location>
</feature>
<dbReference type="Proteomes" id="UP000237347">
    <property type="component" value="Unassembled WGS sequence"/>
</dbReference>
<dbReference type="GO" id="GO:0008131">
    <property type="term" value="F:primary methylamine oxidase activity"/>
    <property type="evidence" value="ECO:0007669"/>
    <property type="project" value="InterPro"/>
</dbReference>
<dbReference type="PANTHER" id="PTHR10638">
    <property type="entry name" value="COPPER AMINE OXIDASE"/>
    <property type="match status" value="1"/>
</dbReference>
<evidence type="ECO:0000313" key="9">
    <source>
        <dbReference type="EMBL" id="KAK7812826.1"/>
    </source>
</evidence>
<dbReference type="Pfam" id="PF01179">
    <property type="entry name" value="Cu_amine_oxid"/>
    <property type="match status" value="2"/>
</dbReference>
<dbReference type="InterPro" id="IPR016182">
    <property type="entry name" value="Cu_amine_oxidase_N-reg"/>
</dbReference>
<dbReference type="EC" id="1.4.3.-" evidence="6"/>
<feature type="domain" description="Copper amine oxidase catalytic" evidence="7">
    <location>
        <begin position="473"/>
        <end position="580"/>
    </location>
</feature>
<keyword evidence="4 6" id="KW-0560">Oxidoreductase</keyword>
<feature type="domain" description="Copper amine oxidase catalytic" evidence="7">
    <location>
        <begin position="320"/>
        <end position="471"/>
    </location>
</feature>
<evidence type="ECO:0000313" key="10">
    <source>
        <dbReference type="Proteomes" id="UP000237347"/>
    </source>
</evidence>
<keyword evidence="10" id="KW-1185">Reference proteome</keyword>
<dbReference type="AlphaFoldDB" id="A0AAW0IEN0"/>
<organism evidence="9 10">
    <name type="scientific">Quercus suber</name>
    <name type="common">Cork oak</name>
    <dbReference type="NCBI Taxonomy" id="58331"/>
    <lineage>
        <taxon>Eukaryota</taxon>
        <taxon>Viridiplantae</taxon>
        <taxon>Streptophyta</taxon>
        <taxon>Embryophyta</taxon>
        <taxon>Tracheophyta</taxon>
        <taxon>Spermatophyta</taxon>
        <taxon>Magnoliopsida</taxon>
        <taxon>eudicotyledons</taxon>
        <taxon>Gunneridae</taxon>
        <taxon>Pentapetalae</taxon>
        <taxon>rosids</taxon>
        <taxon>fabids</taxon>
        <taxon>Fagales</taxon>
        <taxon>Fagaceae</taxon>
        <taxon>Quercus</taxon>
    </lineage>
</organism>
<evidence type="ECO:0000256" key="5">
    <source>
        <dbReference type="ARBA" id="ARBA00023008"/>
    </source>
</evidence>
<evidence type="ECO:0000256" key="1">
    <source>
        <dbReference type="ARBA" id="ARBA00007983"/>
    </source>
</evidence>
<dbReference type="Pfam" id="PF02728">
    <property type="entry name" value="Cu_amine_oxidN3"/>
    <property type="match status" value="1"/>
</dbReference>
<evidence type="ECO:0000256" key="6">
    <source>
        <dbReference type="RuleBase" id="RU000672"/>
    </source>
</evidence>
<dbReference type="InterPro" id="IPR015798">
    <property type="entry name" value="Cu_amine_oxidase_C"/>
</dbReference>
<keyword evidence="3 6" id="KW-0801">TPQ</keyword>
<keyword evidence="5 6" id="KW-0186">Copper</keyword>
<dbReference type="InterPro" id="IPR000269">
    <property type="entry name" value="Cu_amine_oxidase"/>
</dbReference>